<reference evidence="1 2" key="1">
    <citation type="journal article" date="2016" name="Int. J. Syst. Evol. Microbiol.">
        <title>Description of Comamonas sediminis sp. nov., isolated from lagoon sediments.</title>
        <authorList>
            <person name="Subhash Y."/>
            <person name="Bang J.J."/>
            <person name="You T.H."/>
            <person name="Lee S.S."/>
        </authorList>
    </citation>
    <scope>NUCLEOTIDE SEQUENCE [LARGE SCALE GENOMIC DNA]</scope>
    <source>
        <strain evidence="1 2">JCM 31169</strain>
    </source>
</reference>
<dbReference type="EMBL" id="JBGBDC010000005">
    <property type="protein sequence ID" value="MEY2252099.1"/>
    <property type="molecule type" value="Genomic_DNA"/>
</dbReference>
<keyword evidence="2" id="KW-1185">Reference proteome</keyword>
<evidence type="ECO:0000313" key="1">
    <source>
        <dbReference type="EMBL" id="MEY2252099.1"/>
    </source>
</evidence>
<proteinExistence type="predicted"/>
<protein>
    <submittedName>
        <fullName evidence="1">DUF4747 family protein</fullName>
    </submittedName>
</protein>
<comment type="caution">
    <text evidence="1">The sequence shown here is derived from an EMBL/GenBank/DDBJ whole genome shotgun (WGS) entry which is preliminary data.</text>
</comment>
<gene>
    <name evidence="1" type="ORF">AB7A72_13865</name>
</gene>
<dbReference type="Pfam" id="PF15931">
    <property type="entry name" value="DUF4747"/>
    <property type="match status" value="1"/>
</dbReference>
<organism evidence="1 2">
    <name type="scientific">Comamonas sediminis</name>
    <dbReference type="NCBI Taxonomy" id="1783360"/>
    <lineage>
        <taxon>Bacteria</taxon>
        <taxon>Pseudomonadati</taxon>
        <taxon>Pseudomonadota</taxon>
        <taxon>Betaproteobacteria</taxon>
        <taxon>Burkholderiales</taxon>
        <taxon>Comamonadaceae</taxon>
        <taxon>Comamonas</taxon>
    </lineage>
</organism>
<accession>A0ABV4B3K8</accession>
<dbReference type="Proteomes" id="UP001562178">
    <property type="component" value="Unassembled WGS sequence"/>
</dbReference>
<name>A0ABV4B3K8_9BURK</name>
<sequence length="134" mass="15182">MSALNITMHSPHSPQRYVDLLNCALNRRKIFKQGEIHALMLGSLTGTASAVDKNELTGEVFRFVKVDAAEPWFNSATLKQATDDDLDDISIPQHLYAHMQRIQFVFLPKEHQLWFASVDGKNRLGPLKAESFFP</sequence>
<dbReference type="InterPro" id="IPR031832">
    <property type="entry name" value="DUF4747"/>
</dbReference>
<evidence type="ECO:0000313" key="2">
    <source>
        <dbReference type="Proteomes" id="UP001562178"/>
    </source>
</evidence>